<evidence type="ECO:0000256" key="2">
    <source>
        <dbReference type="ARBA" id="ARBA00022989"/>
    </source>
</evidence>
<dbReference type="EMBL" id="UETC01000003">
    <property type="protein sequence ID" value="SSA44402.1"/>
    <property type="molecule type" value="Genomic_DNA"/>
</dbReference>
<dbReference type="EMBL" id="QGDJ01000003">
    <property type="protein sequence ID" value="PWJ20351.1"/>
    <property type="molecule type" value="Genomic_DNA"/>
</dbReference>
<gene>
    <name evidence="6" type="ORF">BCF38_103167</name>
    <name evidence="7" type="ORF">SAMN05421539_103167</name>
</gene>
<evidence type="ECO:0000256" key="3">
    <source>
        <dbReference type="ARBA" id="ARBA00023136"/>
    </source>
</evidence>
<dbReference type="PROSITE" id="PS50850">
    <property type="entry name" value="MFS"/>
    <property type="match status" value="1"/>
</dbReference>
<dbReference type="InterPro" id="IPR020846">
    <property type="entry name" value="MFS_dom"/>
</dbReference>
<dbReference type="AlphaFoldDB" id="A0A2Y9BZI3"/>
<protein>
    <submittedName>
        <fullName evidence="7">Predicted arabinose efflux permease, MFS family</fullName>
    </submittedName>
    <submittedName>
        <fullName evidence="6">Putative MFS family arabinose efflux permease</fullName>
    </submittedName>
</protein>
<dbReference type="SUPFAM" id="SSF103473">
    <property type="entry name" value="MFS general substrate transporter"/>
    <property type="match status" value="1"/>
</dbReference>
<feature type="domain" description="Major facilitator superfamily (MFS) profile" evidence="5">
    <location>
        <begin position="221"/>
        <end position="406"/>
    </location>
</feature>
<feature type="transmembrane region" description="Helical" evidence="4">
    <location>
        <begin position="51"/>
        <end position="72"/>
    </location>
</feature>
<feature type="transmembrane region" description="Helical" evidence="4">
    <location>
        <begin position="175"/>
        <end position="195"/>
    </location>
</feature>
<keyword evidence="8" id="KW-1185">Reference proteome</keyword>
<evidence type="ECO:0000313" key="6">
    <source>
        <dbReference type="EMBL" id="PWJ20351.1"/>
    </source>
</evidence>
<dbReference type="Proteomes" id="UP000251571">
    <property type="component" value="Unassembled WGS sequence"/>
</dbReference>
<dbReference type="Gene3D" id="1.20.1250.20">
    <property type="entry name" value="MFS general substrate transporter like domains"/>
    <property type="match status" value="1"/>
</dbReference>
<dbReference type="Pfam" id="PF07690">
    <property type="entry name" value="MFS_1"/>
    <property type="match status" value="1"/>
</dbReference>
<feature type="transmembrane region" description="Helical" evidence="4">
    <location>
        <begin position="287"/>
        <end position="304"/>
    </location>
</feature>
<evidence type="ECO:0000313" key="8">
    <source>
        <dbReference type="Proteomes" id="UP000245839"/>
    </source>
</evidence>
<feature type="transmembrane region" description="Helical" evidence="4">
    <location>
        <begin position="347"/>
        <end position="369"/>
    </location>
</feature>
<feature type="transmembrane region" description="Helical" evidence="4">
    <location>
        <begin position="260"/>
        <end position="280"/>
    </location>
</feature>
<accession>A0A2Y9BZI3</accession>
<proteinExistence type="predicted"/>
<sequence length="406" mass="42122">MTDAVLDPVQDDSRAKRNVLILVLAQALLGAQLPINFTVAGLIGLTLAPSALWATAPISMVVFSSMTTAPWISPLMQRRGRRFGFMLGAAAGGTGAALSMIALVLGNFWIFLAGAYLTGIFMSSLGFYRFAATDTASDAFRPKAISFVMAGGLISAFVARFVVTGTETATIIPFLATYGVVLALNAVGIWLFLLLDIPKPPAPKQGDARGRSRAALLADPSIRVAMICAMVSYALMNLVMTSTPLAVVGCGFGVSDASNIVTFHVVAMYAPSFFTGHLIVRFGTGRIMAAGLAMLAAAGIVALSGTALPFFYIALILLGVGWNFGFIGATTMLAASHGPEERGTVQGLNDSLVFGMVTVASLSSGMLMGSASEAASGWTAVNIAMAPFLALAAGALIWQAMQKRAA</sequence>
<reference evidence="6 8" key="2">
    <citation type="submission" date="2018-03" db="EMBL/GenBank/DDBJ databases">
        <title>Genomic Encyclopedia of Archaeal and Bacterial Type Strains, Phase II (KMG-II): from individual species to whole genera.</title>
        <authorList>
            <person name="Goeker M."/>
        </authorList>
    </citation>
    <scope>NUCLEOTIDE SEQUENCE [LARGE SCALE GENOMIC DNA]</scope>
    <source>
        <strain evidence="6 8">DSM 25227</strain>
    </source>
</reference>
<keyword evidence="3 4" id="KW-0472">Membrane</keyword>
<feature type="transmembrane region" description="Helical" evidence="4">
    <location>
        <begin position="144"/>
        <end position="163"/>
    </location>
</feature>
<dbReference type="OrthoDB" id="8558006at2"/>
<evidence type="ECO:0000259" key="5">
    <source>
        <dbReference type="PROSITE" id="PS50850"/>
    </source>
</evidence>
<name>A0A2Y9BZI3_9RHOB</name>
<evidence type="ECO:0000256" key="1">
    <source>
        <dbReference type="ARBA" id="ARBA00022692"/>
    </source>
</evidence>
<evidence type="ECO:0000256" key="4">
    <source>
        <dbReference type="SAM" id="Phobius"/>
    </source>
</evidence>
<evidence type="ECO:0000313" key="7">
    <source>
        <dbReference type="EMBL" id="SSA44402.1"/>
    </source>
</evidence>
<dbReference type="PANTHER" id="PTHR23534">
    <property type="entry name" value="MFS PERMEASE"/>
    <property type="match status" value="1"/>
</dbReference>
<keyword evidence="1 4" id="KW-0812">Transmembrane</keyword>
<dbReference type="InterPro" id="IPR036259">
    <property type="entry name" value="MFS_trans_sf"/>
</dbReference>
<organism evidence="7 9">
    <name type="scientific">Jannaschia seohaensis</name>
    <dbReference type="NCBI Taxonomy" id="475081"/>
    <lineage>
        <taxon>Bacteria</taxon>
        <taxon>Pseudomonadati</taxon>
        <taxon>Pseudomonadota</taxon>
        <taxon>Alphaproteobacteria</taxon>
        <taxon>Rhodobacterales</taxon>
        <taxon>Roseobacteraceae</taxon>
        <taxon>Jannaschia</taxon>
    </lineage>
</organism>
<feature type="transmembrane region" description="Helical" evidence="4">
    <location>
        <begin position="84"/>
        <end position="103"/>
    </location>
</feature>
<feature type="transmembrane region" description="Helical" evidence="4">
    <location>
        <begin position="20"/>
        <end position="45"/>
    </location>
</feature>
<feature type="transmembrane region" description="Helical" evidence="4">
    <location>
        <begin position="375"/>
        <end position="398"/>
    </location>
</feature>
<dbReference type="Proteomes" id="UP000245839">
    <property type="component" value="Unassembled WGS sequence"/>
</dbReference>
<evidence type="ECO:0000313" key="9">
    <source>
        <dbReference type="Proteomes" id="UP000251571"/>
    </source>
</evidence>
<dbReference type="GO" id="GO:0022857">
    <property type="term" value="F:transmembrane transporter activity"/>
    <property type="evidence" value="ECO:0007669"/>
    <property type="project" value="InterPro"/>
</dbReference>
<keyword evidence="2 4" id="KW-1133">Transmembrane helix</keyword>
<feature type="transmembrane region" description="Helical" evidence="4">
    <location>
        <begin position="310"/>
        <end position="335"/>
    </location>
</feature>
<dbReference type="PANTHER" id="PTHR23534:SF1">
    <property type="entry name" value="MAJOR FACILITATOR SUPERFAMILY PROTEIN"/>
    <property type="match status" value="1"/>
</dbReference>
<feature type="transmembrane region" description="Helical" evidence="4">
    <location>
        <begin position="109"/>
        <end position="132"/>
    </location>
</feature>
<reference evidence="7 9" key="1">
    <citation type="submission" date="2016-10" db="EMBL/GenBank/DDBJ databases">
        <authorList>
            <person name="Cai Z."/>
        </authorList>
    </citation>
    <scope>NUCLEOTIDE SEQUENCE [LARGE SCALE GENOMIC DNA]</scope>
    <source>
        <strain evidence="7 9">DSM 25227</strain>
    </source>
</reference>
<dbReference type="InterPro" id="IPR011701">
    <property type="entry name" value="MFS"/>
</dbReference>
<dbReference type="RefSeq" id="WP_109563943.1">
    <property type="nucleotide sequence ID" value="NZ_QGDJ01000003.1"/>
</dbReference>